<dbReference type="Proteomes" id="UP000002383">
    <property type="component" value="Chromosome"/>
</dbReference>
<dbReference type="HOGENOM" id="CLU_2511672_0_0_6"/>
<reference evidence="1 2" key="1">
    <citation type="journal article" date="2011" name="Stand. Genomic Sci.">
        <title>Complete genome sequence of 'Thioalkalivibrio sulfidophilus' HL-EbGr7.</title>
        <authorList>
            <person name="Muyzer G."/>
            <person name="Sorokin D.Y."/>
            <person name="Mavromatis K."/>
            <person name="Lapidus A."/>
            <person name="Clum A."/>
            <person name="Ivanova N."/>
            <person name="Pati A."/>
            <person name="d'Haeseleer P."/>
            <person name="Woyke T."/>
            <person name="Kyrpides N.C."/>
        </authorList>
    </citation>
    <scope>NUCLEOTIDE SEQUENCE [LARGE SCALE GENOMIC DNA]</scope>
    <source>
        <strain evidence="1 2">HL-EbGR7</strain>
    </source>
</reference>
<dbReference type="RefSeq" id="WP_012637598.1">
    <property type="nucleotide sequence ID" value="NC_011901.1"/>
</dbReference>
<dbReference type="EMBL" id="CP001339">
    <property type="protein sequence ID" value="ACL72114.1"/>
    <property type="molecule type" value="Genomic_DNA"/>
</dbReference>
<organism evidence="1 2">
    <name type="scientific">Thioalkalivibrio sulfidiphilus (strain HL-EbGR7)</name>
    <dbReference type="NCBI Taxonomy" id="396588"/>
    <lineage>
        <taxon>Bacteria</taxon>
        <taxon>Pseudomonadati</taxon>
        <taxon>Pseudomonadota</taxon>
        <taxon>Gammaproteobacteria</taxon>
        <taxon>Chromatiales</taxon>
        <taxon>Ectothiorhodospiraceae</taxon>
        <taxon>Thioalkalivibrio</taxon>
    </lineage>
</organism>
<dbReference type="KEGG" id="tgr:Tgr7_1027"/>
<gene>
    <name evidence="1" type="ordered locus">Tgr7_1027</name>
</gene>
<protein>
    <submittedName>
        <fullName evidence="1">Uncharacterized protein</fullName>
    </submittedName>
</protein>
<keyword evidence="2" id="KW-1185">Reference proteome</keyword>
<dbReference type="OrthoDB" id="9839791at2"/>
<accession>B8GP25</accession>
<evidence type="ECO:0000313" key="2">
    <source>
        <dbReference type="Proteomes" id="UP000002383"/>
    </source>
</evidence>
<proteinExistence type="predicted"/>
<evidence type="ECO:0000313" key="1">
    <source>
        <dbReference type="EMBL" id="ACL72114.1"/>
    </source>
</evidence>
<dbReference type="AlphaFoldDB" id="B8GP25"/>
<sequence length="85" mass="9320">MHVKAHLISRGPVNEQQQLQLRGVVEGLSSHPDHVLVYEHEGKEGGLIAEFGVADEPQALLLERLSRALFTAISGVEDVVIAFHE</sequence>
<name>B8GP25_THISH</name>